<comment type="caution">
    <text evidence="2">The sequence shown here is derived from an EMBL/GenBank/DDBJ whole genome shotgun (WGS) entry which is preliminary data.</text>
</comment>
<proteinExistence type="predicted"/>
<evidence type="ECO:0000313" key="3">
    <source>
        <dbReference type="Proteomes" id="UP000299102"/>
    </source>
</evidence>
<accession>A0A4C1WWU6</accession>
<organism evidence="2 3">
    <name type="scientific">Eumeta variegata</name>
    <name type="common">Bagworm moth</name>
    <name type="synonym">Eumeta japonica</name>
    <dbReference type="NCBI Taxonomy" id="151549"/>
    <lineage>
        <taxon>Eukaryota</taxon>
        <taxon>Metazoa</taxon>
        <taxon>Ecdysozoa</taxon>
        <taxon>Arthropoda</taxon>
        <taxon>Hexapoda</taxon>
        <taxon>Insecta</taxon>
        <taxon>Pterygota</taxon>
        <taxon>Neoptera</taxon>
        <taxon>Endopterygota</taxon>
        <taxon>Lepidoptera</taxon>
        <taxon>Glossata</taxon>
        <taxon>Ditrysia</taxon>
        <taxon>Tineoidea</taxon>
        <taxon>Psychidae</taxon>
        <taxon>Oiketicinae</taxon>
        <taxon>Eumeta</taxon>
    </lineage>
</organism>
<dbReference type="Proteomes" id="UP000299102">
    <property type="component" value="Unassembled WGS sequence"/>
</dbReference>
<reference evidence="2 3" key="1">
    <citation type="journal article" date="2019" name="Commun. Biol.">
        <title>The bagworm genome reveals a unique fibroin gene that provides high tensile strength.</title>
        <authorList>
            <person name="Kono N."/>
            <person name="Nakamura H."/>
            <person name="Ohtoshi R."/>
            <person name="Tomita M."/>
            <person name="Numata K."/>
            <person name="Arakawa K."/>
        </authorList>
    </citation>
    <scope>NUCLEOTIDE SEQUENCE [LARGE SCALE GENOMIC DNA]</scope>
</reference>
<evidence type="ECO:0000313" key="2">
    <source>
        <dbReference type="EMBL" id="GBP56016.1"/>
    </source>
</evidence>
<feature type="compositionally biased region" description="Polar residues" evidence="1">
    <location>
        <begin position="85"/>
        <end position="94"/>
    </location>
</feature>
<sequence>MLLWLPGSHLLCNYVKWRPAGLARERKSQRVLIAPDLVLIKYGRDYVITCAGGAQKGRSLAVRDDTPQLKAEGPRHPALQRASERFTSNNGSFL</sequence>
<protein>
    <submittedName>
        <fullName evidence="2">Uncharacterized protein</fullName>
    </submittedName>
</protein>
<dbReference type="AlphaFoldDB" id="A0A4C1WWU6"/>
<gene>
    <name evidence="2" type="ORF">EVAR_97437_1</name>
</gene>
<dbReference type="EMBL" id="BGZK01000683">
    <property type="protein sequence ID" value="GBP56016.1"/>
    <property type="molecule type" value="Genomic_DNA"/>
</dbReference>
<name>A0A4C1WWU6_EUMVA</name>
<keyword evidence="3" id="KW-1185">Reference proteome</keyword>
<feature type="compositionally biased region" description="Basic and acidic residues" evidence="1">
    <location>
        <begin position="61"/>
        <end position="75"/>
    </location>
</feature>
<evidence type="ECO:0000256" key="1">
    <source>
        <dbReference type="SAM" id="MobiDB-lite"/>
    </source>
</evidence>
<feature type="region of interest" description="Disordered" evidence="1">
    <location>
        <begin position="61"/>
        <end position="94"/>
    </location>
</feature>